<accession>A0A2I1NC57</accession>
<proteinExistence type="predicted"/>
<name>A0A2I1NC57_9BACT</name>
<dbReference type="CDD" id="cd01276">
    <property type="entry name" value="PKCI_related"/>
    <property type="match status" value="1"/>
</dbReference>
<gene>
    <name evidence="8" type="ORF">CURT_0371</name>
    <name evidence="7" type="ORF">CYJ41_00610</name>
    <name evidence="5" type="ORF">O6B32_06425</name>
    <name evidence="6" type="ORF">O6B92_01650</name>
</gene>
<dbReference type="Proteomes" id="UP000234639">
    <property type="component" value="Unassembled WGS sequence"/>
</dbReference>
<dbReference type="EMBL" id="JAPXGP010000001">
    <property type="protein sequence ID" value="MCZ6161054.1"/>
    <property type="molecule type" value="Genomic_DNA"/>
</dbReference>
<reference evidence="7 9" key="1">
    <citation type="submission" date="2017-12" db="EMBL/GenBank/DDBJ databases">
        <title>Phylogenetic diversity of female urinary microbiome.</title>
        <authorList>
            <person name="Thomas-White K."/>
            <person name="Wolfe A.J."/>
        </authorList>
    </citation>
    <scope>NUCLEOTIDE SEQUENCE [LARGE SCALE GENOMIC DNA]</scope>
    <source>
        <strain evidence="7 9">UMB0112</strain>
    </source>
</reference>
<dbReference type="PANTHER" id="PTHR23089">
    <property type="entry name" value="HISTIDINE TRIAD HIT PROTEIN"/>
    <property type="match status" value="1"/>
</dbReference>
<dbReference type="InterPro" id="IPR019808">
    <property type="entry name" value="Histidine_triad_CS"/>
</dbReference>
<evidence type="ECO:0000313" key="9">
    <source>
        <dbReference type="Proteomes" id="UP000234639"/>
    </source>
</evidence>
<evidence type="ECO:0000313" key="10">
    <source>
        <dbReference type="Proteomes" id="UP000509722"/>
    </source>
</evidence>
<dbReference type="PROSITE" id="PS51084">
    <property type="entry name" value="HIT_2"/>
    <property type="match status" value="1"/>
</dbReference>
<sequence>MKNIFEKIVDGEIPSNKVLENDEFLAFHDINPKAPIHILIIPKKCYKNFQETDPKIMVKMTEFIQEVAKKMGVDKTGYRLINNCGENGGQEVMHLHFHLLAGAKLAWDNSAGFNAKDEF</sequence>
<protein>
    <submittedName>
        <fullName evidence="7 8">Histidine triad nucleotide-binding protein</fullName>
    </submittedName>
</protein>
<dbReference type="InterPro" id="IPR036265">
    <property type="entry name" value="HIT-like_sf"/>
</dbReference>
<dbReference type="Pfam" id="PF01230">
    <property type="entry name" value="HIT"/>
    <property type="match status" value="1"/>
</dbReference>
<evidence type="ECO:0000259" key="4">
    <source>
        <dbReference type="PROSITE" id="PS51084"/>
    </source>
</evidence>
<evidence type="ECO:0000313" key="7">
    <source>
        <dbReference type="EMBL" id="PKZ29974.1"/>
    </source>
</evidence>
<dbReference type="EMBL" id="PKHU01000001">
    <property type="protein sequence ID" value="PKZ29974.1"/>
    <property type="molecule type" value="Genomic_DNA"/>
</dbReference>
<evidence type="ECO:0000256" key="3">
    <source>
        <dbReference type="PROSITE-ProRule" id="PRU00464"/>
    </source>
</evidence>
<reference evidence="5" key="3">
    <citation type="submission" date="2022-12" db="EMBL/GenBank/DDBJ databases">
        <title>Species Delineation and Comparative Genomics within the Campylobacter ureolyticus Complex.</title>
        <authorList>
            <person name="Maki J."/>
            <person name="Howard M."/>
            <person name="Connelly S."/>
            <person name="Hardy D.J."/>
            <person name="Cameron A."/>
        </authorList>
    </citation>
    <scope>NUCLEOTIDE SEQUENCE</scope>
    <source>
        <strain evidence="6">URMC_786</strain>
        <strain evidence="5">URMC_787</strain>
    </source>
</reference>
<organism evidence="7 9">
    <name type="scientific">Campylobacter ureolyticus</name>
    <dbReference type="NCBI Taxonomy" id="827"/>
    <lineage>
        <taxon>Bacteria</taxon>
        <taxon>Pseudomonadati</taxon>
        <taxon>Campylobacterota</taxon>
        <taxon>Epsilonproteobacteria</taxon>
        <taxon>Campylobacterales</taxon>
        <taxon>Campylobacteraceae</taxon>
        <taxon>Campylobacter</taxon>
    </lineage>
</organism>
<dbReference type="Gene3D" id="3.30.428.10">
    <property type="entry name" value="HIT-like"/>
    <property type="match status" value="1"/>
</dbReference>
<evidence type="ECO:0000313" key="5">
    <source>
        <dbReference type="EMBL" id="MCZ6160111.1"/>
    </source>
</evidence>
<dbReference type="Proteomes" id="UP000509722">
    <property type="component" value="Chromosome"/>
</dbReference>
<dbReference type="Proteomes" id="UP001075225">
    <property type="component" value="Unassembled WGS sequence"/>
</dbReference>
<dbReference type="InterPro" id="IPR001310">
    <property type="entry name" value="Histidine_triad_HIT"/>
</dbReference>
<feature type="domain" description="HIT" evidence="4">
    <location>
        <begin position="4"/>
        <end position="113"/>
    </location>
</feature>
<evidence type="ECO:0000313" key="8">
    <source>
        <dbReference type="EMBL" id="QKF83893.1"/>
    </source>
</evidence>
<evidence type="ECO:0000256" key="2">
    <source>
        <dbReference type="PIRSR" id="PIRSR601310-3"/>
    </source>
</evidence>
<dbReference type="Proteomes" id="UP001075461">
    <property type="component" value="Unassembled WGS sequence"/>
</dbReference>
<feature type="active site" description="Tele-AMP-histidine intermediate" evidence="1">
    <location>
        <position position="96"/>
    </location>
</feature>
<dbReference type="EMBL" id="JAPXGO010000005">
    <property type="protein sequence ID" value="MCZ6160111.1"/>
    <property type="molecule type" value="Genomic_DNA"/>
</dbReference>
<evidence type="ECO:0000256" key="1">
    <source>
        <dbReference type="PIRSR" id="PIRSR601310-1"/>
    </source>
</evidence>
<feature type="short sequence motif" description="Histidine triad motif" evidence="2 3">
    <location>
        <begin position="94"/>
        <end position="98"/>
    </location>
</feature>
<dbReference type="AlphaFoldDB" id="A0A2I1NC57"/>
<evidence type="ECO:0000313" key="6">
    <source>
        <dbReference type="EMBL" id="MCZ6161054.1"/>
    </source>
</evidence>
<dbReference type="GO" id="GO:0003824">
    <property type="term" value="F:catalytic activity"/>
    <property type="evidence" value="ECO:0007669"/>
    <property type="project" value="InterPro"/>
</dbReference>
<dbReference type="EMBL" id="CP053832">
    <property type="protein sequence ID" value="QKF83893.1"/>
    <property type="molecule type" value="Genomic_DNA"/>
</dbReference>
<dbReference type="RefSeq" id="WP_016645975.1">
    <property type="nucleotide sequence ID" value="NZ_BQNW01000001.1"/>
</dbReference>
<dbReference type="GeneID" id="77175281"/>
<reference evidence="8 10" key="2">
    <citation type="submission" date="2020-05" db="EMBL/GenBank/DDBJ databases">
        <title>Complete genome sequencing of Campylobacter and Arcobacter type strains.</title>
        <authorList>
            <person name="Miller W.G."/>
            <person name="Yee E."/>
        </authorList>
    </citation>
    <scope>NUCLEOTIDE SEQUENCE [LARGE SCALE GENOMIC DNA]</scope>
    <source>
        <strain evidence="8 10">LMG 6451</strain>
    </source>
</reference>
<dbReference type="OrthoDB" id="9784774at2"/>
<dbReference type="PROSITE" id="PS00892">
    <property type="entry name" value="HIT_1"/>
    <property type="match status" value="1"/>
</dbReference>
<dbReference type="PRINTS" id="PR00332">
    <property type="entry name" value="HISTRIAD"/>
</dbReference>
<dbReference type="SUPFAM" id="SSF54197">
    <property type="entry name" value="HIT-like"/>
    <property type="match status" value="1"/>
</dbReference>
<dbReference type="InterPro" id="IPR011146">
    <property type="entry name" value="HIT-like"/>
</dbReference>